<dbReference type="GO" id="GO:0000750">
    <property type="term" value="P:pheromone-dependent signal transduction involved in conjugation with cellular fusion"/>
    <property type="evidence" value="ECO:0007669"/>
    <property type="project" value="TreeGrafter"/>
</dbReference>
<accession>B0DRG3</accession>
<evidence type="ECO:0000256" key="6">
    <source>
        <dbReference type="ARBA" id="ARBA00023040"/>
    </source>
</evidence>
<dbReference type="PRINTS" id="PR00900">
    <property type="entry name" value="PHEROMONEAR"/>
</dbReference>
<dbReference type="InParanoid" id="B0DRG3"/>
<comment type="subcellular location">
    <subcellularLocation>
        <location evidence="1">Membrane</location>
        <topology evidence="1">Multi-pass membrane protein</topology>
    </subcellularLocation>
</comment>
<dbReference type="InterPro" id="IPR001546">
    <property type="entry name" value="GPCR_Pheromne_A_rcpt"/>
</dbReference>
<dbReference type="GO" id="GO:0004933">
    <property type="term" value="F:mating-type a-factor pheromone receptor activity"/>
    <property type="evidence" value="ECO:0007669"/>
    <property type="project" value="InterPro"/>
</dbReference>
<dbReference type="Pfam" id="PF02076">
    <property type="entry name" value="STE3"/>
    <property type="match status" value="1"/>
</dbReference>
<evidence type="ECO:0000313" key="11">
    <source>
        <dbReference type="EMBL" id="EDR02868.1"/>
    </source>
</evidence>
<evidence type="ECO:0000256" key="5">
    <source>
        <dbReference type="ARBA" id="ARBA00022989"/>
    </source>
</evidence>
<keyword evidence="12" id="KW-1185">Reference proteome</keyword>
<evidence type="ECO:0000256" key="3">
    <source>
        <dbReference type="ARBA" id="ARBA00022507"/>
    </source>
</evidence>
<evidence type="ECO:0000256" key="2">
    <source>
        <dbReference type="ARBA" id="ARBA00011085"/>
    </source>
</evidence>
<evidence type="ECO:0000256" key="7">
    <source>
        <dbReference type="ARBA" id="ARBA00023136"/>
    </source>
</evidence>
<evidence type="ECO:0000256" key="4">
    <source>
        <dbReference type="ARBA" id="ARBA00022692"/>
    </source>
</evidence>
<evidence type="ECO:0000256" key="1">
    <source>
        <dbReference type="ARBA" id="ARBA00004141"/>
    </source>
</evidence>
<keyword evidence="4 10" id="KW-0812">Transmembrane</keyword>
<dbReference type="FunCoup" id="B0DRG3">
    <property type="interactions" value="90"/>
</dbReference>
<keyword evidence="9" id="KW-0807">Transducer</keyword>
<feature type="transmembrane region" description="Helical" evidence="10">
    <location>
        <begin position="262"/>
        <end position="280"/>
    </location>
</feature>
<evidence type="ECO:0000256" key="10">
    <source>
        <dbReference type="SAM" id="Phobius"/>
    </source>
</evidence>
<keyword evidence="5 10" id="KW-1133">Transmembrane helix</keyword>
<keyword evidence="7 10" id="KW-0472">Membrane</keyword>
<dbReference type="CDD" id="cd14966">
    <property type="entry name" value="7tmD_STE3"/>
    <property type="match status" value="1"/>
</dbReference>
<evidence type="ECO:0000313" key="12">
    <source>
        <dbReference type="Proteomes" id="UP000001194"/>
    </source>
</evidence>
<dbReference type="Proteomes" id="UP000001194">
    <property type="component" value="Unassembled WGS sequence"/>
</dbReference>
<dbReference type="AlphaFoldDB" id="B0DRG3"/>
<organism evidence="12">
    <name type="scientific">Laccaria bicolor (strain S238N-H82 / ATCC MYA-4686)</name>
    <name type="common">Bicoloured deceiver</name>
    <name type="synonym">Laccaria laccata var. bicolor</name>
    <dbReference type="NCBI Taxonomy" id="486041"/>
    <lineage>
        <taxon>Eukaryota</taxon>
        <taxon>Fungi</taxon>
        <taxon>Dikarya</taxon>
        <taxon>Basidiomycota</taxon>
        <taxon>Agaricomycotina</taxon>
        <taxon>Agaricomycetes</taxon>
        <taxon>Agaricomycetidae</taxon>
        <taxon>Agaricales</taxon>
        <taxon>Agaricineae</taxon>
        <taxon>Hydnangiaceae</taxon>
        <taxon>Laccaria</taxon>
    </lineage>
</organism>
<feature type="transmembrane region" description="Helical" evidence="10">
    <location>
        <begin position="6"/>
        <end position="24"/>
    </location>
</feature>
<reference evidence="11 12" key="1">
    <citation type="journal article" date="2008" name="Nature">
        <title>The genome of Laccaria bicolor provides insights into mycorrhizal symbiosis.</title>
        <authorList>
            <person name="Martin F."/>
            <person name="Aerts A."/>
            <person name="Ahren D."/>
            <person name="Brun A."/>
            <person name="Danchin E.G.J."/>
            <person name="Duchaussoy F."/>
            <person name="Gibon J."/>
            <person name="Kohler A."/>
            <person name="Lindquist E."/>
            <person name="Pereda V."/>
            <person name="Salamov A."/>
            <person name="Shapiro H.J."/>
            <person name="Wuyts J."/>
            <person name="Blaudez D."/>
            <person name="Buee M."/>
            <person name="Brokstein P."/>
            <person name="Canbaeck B."/>
            <person name="Cohen D."/>
            <person name="Courty P.E."/>
            <person name="Coutinho P.M."/>
            <person name="Delaruelle C."/>
            <person name="Detter J.C."/>
            <person name="Deveau A."/>
            <person name="DiFazio S."/>
            <person name="Duplessis S."/>
            <person name="Fraissinet-Tachet L."/>
            <person name="Lucic E."/>
            <person name="Frey-Klett P."/>
            <person name="Fourrey C."/>
            <person name="Feussner I."/>
            <person name="Gay G."/>
            <person name="Grimwood J."/>
            <person name="Hoegger P.J."/>
            <person name="Jain P."/>
            <person name="Kilaru S."/>
            <person name="Labbe J."/>
            <person name="Lin Y.C."/>
            <person name="Legue V."/>
            <person name="Le Tacon F."/>
            <person name="Marmeisse R."/>
            <person name="Melayah D."/>
            <person name="Montanini B."/>
            <person name="Muratet M."/>
            <person name="Nehls U."/>
            <person name="Niculita-Hirzel H."/>
            <person name="Oudot-Le Secq M.P."/>
            <person name="Peter M."/>
            <person name="Quesneville H."/>
            <person name="Rajashekar B."/>
            <person name="Reich M."/>
            <person name="Rouhier N."/>
            <person name="Schmutz J."/>
            <person name="Yin T."/>
            <person name="Chalot M."/>
            <person name="Henrissat B."/>
            <person name="Kuees U."/>
            <person name="Lucas S."/>
            <person name="Van de Peer Y."/>
            <person name="Podila G.K."/>
            <person name="Polle A."/>
            <person name="Pukkila P.J."/>
            <person name="Richardson P.M."/>
            <person name="Rouze P."/>
            <person name="Sanders I.R."/>
            <person name="Stajich J.E."/>
            <person name="Tunlid A."/>
            <person name="Tuskan G."/>
            <person name="Grigoriev I.V."/>
        </authorList>
    </citation>
    <scope>NUCLEOTIDE SEQUENCE [LARGE SCALE GENOMIC DNA]</scope>
    <source>
        <strain evidence="12">S238N-H82 / ATCC MYA-4686</strain>
    </source>
</reference>
<dbReference type="GO" id="GO:0005886">
    <property type="term" value="C:plasma membrane"/>
    <property type="evidence" value="ECO:0007669"/>
    <property type="project" value="TreeGrafter"/>
</dbReference>
<dbReference type="STRING" id="486041.B0DRG3"/>
<name>B0DRG3_LACBS</name>
<dbReference type="EMBL" id="DS547128">
    <property type="protein sequence ID" value="EDR02868.1"/>
    <property type="molecule type" value="Genomic_DNA"/>
</dbReference>
<dbReference type="GeneID" id="6082125"/>
<feature type="transmembrane region" description="Helical" evidence="10">
    <location>
        <begin position="110"/>
        <end position="130"/>
    </location>
</feature>
<dbReference type="KEGG" id="lbc:LACBIDRAFT_308027"/>
<evidence type="ECO:0000256" key="8">
    <source>
        <dbReference type="ARBA" id="ARBA00023170"/>
    </source>
</evidence>
<dbReference type="RefSeq" id="XP_001886578.1">
    <property type="nucleotide sequence ID" value="XM_001886543.1"/>
</dbReference>
<dbReference type="HOGENOM" id="CLU_027592_0_0_1"/>
<dbReference type="OrthoDB" id="2874149at2759"/>
<feature type="transmembrane region" description="Helical" evidence="10">
    <location>
        <begin position="31"/>
        <end position="54"/>
    </location>
</feature>
<dbReference type="PRINTS" id="PR00899">
    <property type="entry name" value="GPCRSTE3"/>
</dbReference>
<keyword evidence="8 11" id="KW-0675">Receptor</keyword>
<keyword evidence="3" id="KW-0589">Pheromone response</keyword>
<dbReference type="InterPro" id="IPR001499">
    <property type="entry name" value="GPCR_STE3"/>
</dbReference>
<evidence type="ECO:0000256" key="9">
    <source>
        <dbReference type="ARBA" id="ARBA00023224"/>
    </source>
</evidence>
<feature type="transmembrane region" description="Helical" evidence="10">
    <location>
        <begin position="150"/>
        <end position="174"/>
    </location>
</feature>
<comment type="similarity">
    <text evidence="2">Belongs to the G-protein coupled receptor 4 family.</text>
</comment>
<dbReference type="PANTHER" id="PTHR28097:SF1">
    <property type="entry name" value="PHEROMONE A FACTOR RECEPTOR"/>
    <property type="match status" value="1"/>
</dbReference>
<feature type="transmembrane region" description="Helical" evidence="10">
    <location>
        <begin position="200"/>
        <end position="220"/>
    </location>
</feature>
<keyword evidence="6" id="KW-0297">G-protein coupled receptor</keyword>
<protein>
    <submittedName>
        <fullName evidence="11">STE3-like pheromone receptor</fullName>
    </submittedName>
</protein>
<dbReference type="PANTHER" id="PTHR28097">
    <property type="entry name" value="PHEROMONE A FACTOR RECEPTOR"/>
    <property type="match status" value="1"/>
</dbReference>
<gene>
    <name evidence="11" type="primary">Lbrcb5</name>
    <name evidence="11" type="ORF">LACBIDRAFT_308027</name>
</gene>
<proteinExistence type="inferred from homology"/>
<sequence>MHPEFAPVAFIAAFLLAIPLIWHWKSGNIGILSIIGWLFVTDMIYAVDAIVWAGNVDIRAPVWCDISTKLIVGASIAVPAGCLRLCANLVQASSMSQVHPSASDKRRRQYFDAFFCFGLPIIYMILHFIVQGHRFDIVENYGCRPTVYYSIPSLFLVSIPPMVVEIMSLGYAVIAVKNFMRGRKSFADTLKGSGLTPIHYLRLISMSIFQMLLMMTLTAIELGFNLMRYPLQPWTTYVDVHHNFSYIGLYPFETGPLRECHITWWVYPACTFICVVFLSLGQDAIQDYKKCVSWCRTHILRRNS</sequence>